<keyword evidence="1" id="KW-0233">DNA recombination</keyword>
<evidence type="ECO:0000313" key="3">
    <source>
        <dbReference type="EMBL" id="KGG08149.1"/>
    </source>
</evidence>
<dbReference type="Gene3D" id="1.10.443.10">
    <property type="entry name" value="Intergrase catalytic core"/>
    <property type="match status" value="1"/>
</dbReference>
<evidence type="ECO:0000313" key="4">
    <source>
        <dbReference type="Proteomes" id="UP000030345"/>
    </source>
</evidence>
<evidence type="ECO:0000259" key="2">
    <source>
        <dbReference type="PROSITE" id="PS51898"/>
    </source>
</evidence>
<dbReference type="RefSeq" id="WP_052043484.1">
    <property type="nucleotide sequence ID" value="NZ_CP138981.1"/>
</dbReference>
<gene>
    <name evidence="3" type="ORF">EV02_0817</name>
</gene>
<dbReference type="eggNOG" id="COG0582">
    <property type="taxonomic scope" value="Bacteria"/>
</dbReference>
<dbReference type="GO" id="GO:0003677">
    <property type="term" value="F:DNA binding"/>
    <property type="evidence" value="ECO:0007669"/>
    <property type="project" value="InterPro"/>
</dbReference>
<organism evidence="3 4">
    <name type="scientific">Prochlorococcus marinus str. SB</name>
    <dbReference type="NCBI Taxonomy" id="59926"/>
    <lineage>
        <taxon>Bacteria</taxon>
        <taxon>Bacillati</taxon>
        <taxon>Cyanobacteriota</taxon>
        <taxon>Cyanophyceae</taxon>
        <taxon>Synechococcales</taxon>
        <taxon>Prochlorococcaceae</taxon>
        <taxon>Prochlorococcus</taxon>
    </lineage>
</organism>
<dbReference type="InterPro" id="IPR011010">
    <property type="entry name" value="DNA_brk_join_enz"/>
</dbReference>
<dbReference type="SUPFAM" id="SSF56349">
    <property type="entry name" value="DNA breaking-rejoining enzymes"/>
    <property type="match status" value="1"/>
</dbReference>
<proteinExistence type="predicted"/>
<accession>A0A0A2B6D4</accession>
<dbReference type="EMBL" id="JNAS01000002">
    <property type="protein sequence ID" value="KGG08149.1"/>
    <property type="molecule type" value="Genomic_DNA"/>
</dbReference>
<dbReference type="PROSITE" id="PS51898">
    <property type="entry name" value="TYR_RECOMBINASE"/>
    <property type="match status" value="1"/>
</dbReference>
<protein>
    <submittedName>
        <fullName evidence="3">Putative phage integrase family</fullName>
    </submittedName>
</protein>
<dbReference type="InterPro" id="IPR002104">
    <property type="entry name" value="Integrase_catalytic"/>
</dbReference>
<dbReference type="InterPro" id="IPR013762">
    <property type="entry name" value="Integrase-like_cat_sf"/>
</dbReference>
<sequence>MANSSRDSWEKLLRKQIHSNYGRGWYVIGENSGRTKLTYEYPFDGRKAAKTLSIEWKETNGLEILKAIEFIKPLVQNQNLTLKEASRRWQAQFVGNTKTPNKAWKDFLIIPPKHTYNKKELDKATKEYKAELKASTVDQFMQTKQGLTSKTEKDWYSRIRPFLELISKRNAPKTGEELVKELARDLGDITPDQRKRYIDGWCEILNYGIERHSMPKRWIPPSESIRKELKGSSTRTREEALTPYIEENDLFKLLDDLESSDPEMFLATGLVSIFGLRLAELAVLKVREGNLYVGQVKNNKNTTNQKRKDRRVFAMDLVEKPNLGKKLIHLYKSQLIKLPATILTQINLVQKKNRFGDVGQAFRDQLLKNKVWKEIEKKNKDITPYSLRHRFAHQCHKGSNNPISIKDAAAAMGHKVGTHMSNYGSYTTDLAIEKAFERHAENRIEV</sequence>
<dbReference type="GO" id="GO:0015074">
    <property type="term" value="P:DNA integration"/>
    <property type="evidence" value="ECO:0007669"/>
    <property type="project" value="InterPro"/>
</dbReference>
<dbReference type="STRING" id="59926.EV02_0817"/>
<reference evidence="4" key="1">
    <citation type="journal article" date="2014" name="Sci. Data">
        <title>Genomes of diverse isolates of the marine cyanobacterium Prochlorococcus.</title>
        <authorList>
            <person name="Biller S."/>
            <person name="Berube P."/>
            <person name="Thompson J."/>
            <person name="Kelly L."/>
            <person name="Roggensack S."/>
            <person name="Awad L."/>
            <person name="Roache-Johnson K."/>
            <person name="Ding H."/>
            <person name="Giovannoni S.J."/>
            <person name="Moore L.R."/>
            <person name="Chisholm S.W."/>
        </authorList>
    </citation>
    <scope>NUCLEOTIDE SEQUENCE [LARGE SCALE GENOMIC DNA]</scope>
    <source>
        <strain evidence="4">SB</strain>
    </source>
</reference>
<dbReference type="GO" id="GO:0006310">
    <property type="term" value="P:DNA recombination"/>
    <property type="evidence" value="ECO:0007669"/>
    <property type="project" value="UniProtKB-KW"/>
</dbReference>
<evidence type="ECO:0000256" key="1">
    <source>
        <dbReference type="ARBA" id="ARBA00023172"/>
    </source>
</evidence>
<comment type="caution">
    <text evidence="3">The sequence shown here is derived from an EMBL/GenBank/DDBJ whole genome shotgun (WGS) entry which is preliminary data.</text>
</comment>
<dbReference type="AlphaFoldDB" id="A0A0A2B6D4"/>
<dbReference type="OrthoDB" id="539156at2"/>
<feature type="domain" description="Tyr recombinase" evidence="2">
    <location>
        <begin position="240"/>
        <end position="440"/>
    </location>
</feature>
<name>A0A0A2B6D4_PROMR</name>
<dbReference type="Proteomes" id="UP000030345">
    <property type="component" value="Unassembled WGS sequence"/>
</dbReference>